<keyword evidence="2" id="KW-0175">Coiled coil</keyword>
<evidence type="ECO:0008006" key="6">
    <source>
        <dbReference type="Google" id="ProtNLM"/>
    </source>
</evidence>
<feature type="compositionally biased region" description="Acidic residues" evidence="3">
    <location>
        <begin position="265"/>
        <end position="281"/>
    </location>
</feature>
<dbReference type="Proteomes" id="UP001141434">
    <property type="component" value="Unassembled WGS sequence"/>
</dbReference>
<evidence type="ECO:0000256" key="1">
    <source>
        <dbReference type="ARBA" id="ARBA00006461"/>
    </source>
</evidence>
<feature type="compositionally biased region" description="Low complexity" evidence="3">
    <location>
        <begin position="115"/>
        <end position="129"/>
    </location>
</feature>
<reference evidence="4" key="1">
    <citation type="submission" date="2022-11" db="EMBL/GenBank/DDBJ databases">
        <authorList>
            <person name="Petersen C."/>
        </authorList>
    </citation>
    <scope>NUCLEOTIDE SEQUENCE</scope>
    <source>
        <strain evidence="4">IBT 34128</strain>
    </source>
</reference>
<dbReference type="GeneID" id="81392672"/>
<evidence type="ECO:0000313" key="5">
    <source>
        <dbReference type="Proteomes" id="UP001141434"/>
    </source>
</evidence>
<dbReference type="RefSeq" id="XP_056514571.1">
    <property type="nucleotide sequence ID" value="XM_056653504.1"/>
</dbReference>
<feature type="compositionally biased region" description="Pro residues" evidence="3">
    <location>
        <begin position="130"/>
        <end position="141"/>
    </location>
</feature>
<name>A0A9W9FT57_9EURO</name>
<accession>A0A9W9FT57</accession>
<feature type="compositionally biased region" description="Basic and acidic residues" evidence="3">
    <location>
        <begin position="170"/>
        <end position="196"/>
    </location>
</feature>
<protein>
    <recommendedName>
        <fullName evidence="6">Chromatin SPT2</fullName>
    </recommendedName>
</protein>
<dbReference type="EMBL" id="JAPMSZ010000004">
    <property type="protein sequence ID" value="KAJ5105575.1"/>
    <property type="molecule type" value="Genomic_DNA"/>
</dbReference>
<evidence type="ECO:0000256" key="3">
    <source>
        <dbReference type="SAM" id="MobiDB-lite"/>
    </source>
</evidence>
<proteinExistence type="inferred from homology"/>
<dbReference type="SMART" id="SM00784">
    <property type="entry name" value="SPT2"/>
    <property type="match status" value="1"/>
</dbReference>
<evidence type="ECO:0000313" key="4">
    <source>
        <dbReference type="EMBL" id="KAJ5105575.1"/>
    </source>
</evidence>
<gene>
    <name evidence="4" type="ORF">NUU61_002922</name>
</gene>
<dbReference type="AlphaFoldDB" id="A0A9W9FT57"/>
<dbReference type="OrthoDB" id="5430658at2759"/>
<reference evidence="4" key="2">
    <citation type="journal article" date="2023" name="IMA Fungus">
        <title>Comparative genomic study of the Penicillium genus elucidates a diverse pangenome and 15 lateral gene transfer events.</title>
        <authorList>
            <person name="Petersen C."/>
            <person name="Sorensen T."/>
            <person name="Nielsen M.R."/>
            <person name="Sondergaard T.E."/>
            <person name="Sorensen J.L."/>
            <person name="Fitzpatrick D.A."/>
            <person name="Frisvad J.C."/>
            <person name="Nielsen K.L."/>
        </authorList>
    </citation>
    <scope>NUCLEOTIDE SEQUENCE</scope>
    <source>
        <strain evidence="4">IBT 34128</strain>
    </source>
</reference>
<organism evidence="4 5">
    <name type="scientific">Penicillium alfredii</name>
    <dbReference type="NCBI Taxonomy" id="1506179"/>
    <lineage>
        <taxon>Eukaryota</taxon>
        <taxon>Fungi</taxon>
        <taxon>Dikarya</taxon>
        <taxon>Ascomycota</taxon>
        <taxon>Pezizomycotina</taxon>
        <taxon>Eurotiomycetes</taxon>
        <taxon>Eurotiomycetidae</taxon>
        <taxon>Eurotiales</taxon>
        <taxon>Aspergillaceae</taxon>
        <taxon>Penicillium</taxon>
    </lineage>
</organism>
<sequence>MSFLDSVLSSLQTGKPSQTSLSQPPAPPAPSSTTRKDVRKPETNSRAPVAGGNTSGMKRKAEDQLPRPSRPDAQPASKATGIRPAVSSATPKLARRPAENKTTPVFPKPAPRNGPSAGTKTAPAKAAPSKPAPVPSKPPPKGSFAEIMMKAKALQDKAPTQAGMLRHQAVPKEKLSKVERKKRMIEAQAKEKEARTGKKATPGTAPPGKPSPKKRDTEAPSYKGTAKPSQSLDMPAYRGTAGLPSKRGANDRQNGKRSRVNEYLGTDEEDEGDYGDYDDYYSDASSDMEAGLDDVENEEAVALKNAKREDEEELRQEMAAKQEKINRQKKLAALASRGKR</sequence>
<keyword evidence="5" id="KW-1185">Reference proteome</keyword>
<feature type="compositionally biased region" description="Basic and acidic residues" evidence="3">
    <location>
        <begin position="34"/>
        <end position="43"/>
    </location>
</feature>
<dbReference type="InterPro" id="IPR013256">
    <property type="entry name" value="Chromatin_SPT2"/>
</dbReference>
<feature type="compositionally biased region" description="Basic and acidic residues" evidence="3">
    <location>
        <begin position="315"/>
        <end position="326"/>
    </location>
</feature>
<comment type="similarity">
    <text evidence="1">Belongs to the SPT2 family.</text>
</comment>
<evidence type="ECO:0000256" key="2">
    <source>
        <dbReference type="ARBA" id="ARBA00023054"/>
    </source>
</evidence>
<dbReference type="Pfam" id="PF08243">
    <property type="entry name" value="SPT2"/>
    <property type="match status" value="1"/>
</dbReference>
<comment type="caution">
    <text evidence="4">The sequence shown here is derived from an EMBL/GenBank/DDBJ whole genome shotgun (WGS) entry which is preliminary data.</text>
</comment>
<feature type="region of interest" description="Disordered" evidence="3">
    <location>
        <begin position="304"/>
        <end position="340"/>
    </location>
</feature>
<feature type="region of interest" description="Disordered" evidence="3">
    <location>
        <begin position="1"/>
        <end position="291"/>
    </location>
</feature>